<comment type="caution">
    <text evidence="15">The sequence shown here is derived from an EMBL/GenBank/DDBJ whole genome shotgun (WGS) entry which is preliminary data.</text>
</comment>
<evidence type="ECO:0000259" key="13">
    <source>
        <dbReference type="Pfam" id="PF00024"/>
    </source>
</evidence>
<evidence type="ECO:0000256" key="1">
    <source>
        <dbReference type="ARBA" id="ARBA00004606"/>
    </source>
</evidence>
<reference evidence="15" key="1">
    <citation type="journal article" date="2023" name="Mol. Phylogenet. Evol.">
        <title>Genome-scale phylogeny and comparative genomics of the fungal order Sordariales.</title>
        <authorList>
            <person name="Hensen N."/>
            <person name="Bonometti L."/>
            <person name="Westerberg I."/>
            <person name="Brannstrom I.O."/>
            <person name="Guillou S."/>
            <person name="Cros-Aarteil S."/>
            <person name="Calhoun S."/>
            <person name="Haridas S."/>
            <person name="Kuo A."/>
            <person name="Mondo S."/>
            <person name="Pangilinan J."/>
            <person name="Riley R."/>
            <person name="LaButti K."/>
            <person name="Andreopoulos B."/>
            <person name="Lipzen A."/>
            <person name="Chen C."/>
            <person name="Yan M."/>
            <person name="Daum C."/>
            <person name="Ng V."/>
            <person name="Clum A."/>
            <person name="Steindorff A."/>
            <person name="Ohm R.A."/>
            <person name="Martin F."/>
            <person name="Silar P."/>
            <person name="Natvig D.O."/>
            <person name="Lalanne C."/>
            <person name="Gautier V."/>
            <person name="Ament-Velasquez S.L."/>
            <person name="Kruys A."/>
            <person name="Hutchinson M.I."/>
            <person name="Powell A.J."/>
            <person name="Barry K."/>
            <person name="Miller A.N."/>
            <person name="Grigoriev I.V."/>
            <person name="Debuchy R."/>
            <person name="Gladieux P."/>
            <person name="Hiltunen Thoren M."/>
            <person name="Johannesson H."/>
        </authorList>
    </citation>
    <scope>NUCLEOTIDE SEQUENCE</scope>
    <source>
        <strain evidence="15">PSN324</strain>
    </source>
</reference>
<keyword evidence="11" id="KW-0472">Membrane</keyword>
<keyword evidence="16" id="KW-1185">Reference proteome</keyword>
<dbReference type="EC" id="2.4.1.122" evidence="4"/>
<dbReference type="GO" id="GO:0016263">
    <property type="term" value="F:glycoprotein-N-acetylgalactosamine 3-beta-galactosyltransferase activity"/>
    <property type="evidence" value="ECO:0007669"/>
    <property type="project" value="UniProtKB-EC"/>
</dbReference>
<dbReference type="Proteomes" id="UP001321749">
    <property type="component" value="Unassembled WGS sequence"/>
</dbReference>
<evidence type="ECO:0000256" key="2">
    <source>
        <dbReference type="ARBA" id="ARBA00004922"/>
    </source>
</evidence>
<reference evidence="15" key="2">
    <citation type="submission" date="2023-06" db="EMBL/GenBank/DDBJ databases">
        <authorList>
            <consortium name="Lawrence Berkeley National Laboratory"/>
            <person name="Mondo S.J."/>
            <person name="Hensen N."/>
            <person name="Bonometti L."/>
            <person name="Westerberg I."/>
            <person name="Brannstrom I.O."/>
            <person name="Guillou S."/>
            <person name="Cros-Aarteil S."/>
            <person name="Calhoun S."/>
            <person name="Haridas S."/>
            <person name="Kuo A."/>
            <person name="Pangilinan J."/>
            <person name="Riley R."/>
            <person name="Labutti K."/>
            <person name="Andreopoulos B."/>
            <person name="Lipzen A."/>
            <person name="Chen C."/>
            <person name="Yanf M."/>
            <person name="Daum C."/>
            <person name="Ng V."/>
            <person name="Clum A."/>
            <person name="Steindorff A."/>
            <person name="Ohm R."/>
            <person name="Martin F."/>
            <person name="Silar P."/>
            <person name="Natvig D."/>
            <person name="Lalanne C."/>
            <person name="Gautier V."/>
            <person name="Ament-Velasquez S.L."/>
            <person name="Kruys A."/>
            <person name="Hutchinson M.I."/>
            <person name="Powell A.J."/>
            <person name="Barry K."/>
            <person name="Miller A.N."/>
            <person name="Grigoriev I.V."/>
            <person name="Debuchy R."/>
            <person name="Gladieux P."/>
            <person name="Thoren M.H."/>
            <person name="Johannesson H."/>
        </authorList>
    </citation>
    <scope>NUCLEOTIDE SEQUENCE</scope>
    <source>
        <strain evidence="15">PSN324</strain>
    </source>
</reference>
<keyword evidence="6" id="KW-0808">Transferase</keyword>
<dbReference type="PANTHER" id="PTHR23033">
    <property type="entry name" value="BETA1,3-GALACTOSYLTRANSFERASE"/>
    <property type="match status" value="1"/>
</dbReference>
<dbReference type="Pfam" id="PF02434">
    <property type="entry name" value="Fringe"/>
    <property type="match status" value="1"/>
</dbReference>
<comment type="similarity">
    <text evidence="3">Belongs to the glycosyltransferase 31 family. Beta3-Gal-T subfamily.</text>
</comment>
<keyword evidence="7" id="KW-0812">Transmembrane</keyword>
<gene>
    <name evidence="15" type="ORF">QBC42DRAFT_48325</name>
</gene>
<evidence type="ECO:0000259" key="14">
    <source>
        <dbReference type="Pfam" id="PF02434"/>
    </source>
</evidence>
<evidence type="ECO:0000256" key="3">
    <source>
        <dbReference type="ARBA" id="ARBA00006462"/>
    </source>
</evidence>
<evidence type="ECO:0000256" key="4">
    <source>
        <dbReference type="ARBA" id="ARBA00012557"/>
    </source>
</evidence>
<dbReference type="AlphaFoldDB" id="A0AAV9HX93"/>
<accession>A0AAV9HX93</accession>
<dbReference type="GO" id="GO:0016020">
    <property type="term" value="C:membrane"/>
    <property type="evidence" value="ECO:0007669"/>
    <property type="project" value="UniProtKB-SubCell"/>
</dbReference>
<evidence type="ECO:0000256" key="5">
    <source>
        <dbReference type="ARBA" id="ARBA00022676"/>
    </source>
</evidence>
<dbReference type="Gene3D" id="3.90.550.50">
    <property type="match status" value="1"/>
</dbReference>
<name>A0AAV9HX93_9PEZI</name>
<dbReference type="InterPro" id="IPR026050">
    <property type="entry name" value="C1GALT1/C1GALT1_chp1"/>
</dbReference>
<dbReference type="PANTHER" id="PTHR23033:SF43">
    <property type="entry name" value="APPLE DOMAIN-CONTAINING PROTEIN"/>
    <property type="match status" value="1"/>
</dbReference>
<dbReference type="EMBL" id="MU864949">
    <property type="protein sequence ID" value="KAK4464356.1"/>
    <property type="molecule type" value="Genomic_DNA"/>
</dbReference>
<keyword evidence="5" id="KW-0328">Glycosyltransferase</keyword>
<evidence type="ECO:0000256" key="6">
    <source>
        <dbReference type="ARBA" id="ARBA00022679"/>
    </source>
</evidence>
<feature type="domain" description="Fringe-like glycosyltransferase" evidence="14">
    <location>
        <begin position="215"/>
        <end position="291"/>
    </location>
</feature>
<feature type="domain" description="Apple" evidence="13">
    <location>
        <begin position="424"/>
        <end position="459"/>
    </location>
</feature>
<evidence type="ECO:0000256" key="12">
    <source>
        <dbReference type="SAM" id="MobiDB-lite"/>
    </source>
</evidence>
<comment type="subcellular location">
    <subcellularLocation>
        <location evidence="1">Membrane</location>
        <topology evidence="1">Single-pass type II membrane protein</topology>
    </subcellularLocation>
</comment>
<dbReference type="InterPro" id="IPR003378">
    <property type="entry name" value="Fringe-like_glycosylTrfase"/>
</dbReference>
<dbReference type="GO" id="GO:0000166">
    <property type="term" value="F:nucleotide binding"/>
    <property type="evidence" value="ECO:0007669"/>
    <property type="project" value="UniProtKB-KW"/>
</dbReference>
<evidence type="ECO:0000256" key="8">
    <source>
        <dbReference type="ARBA" id="ARBA00022741"/>
    </source>
</evidence>
<organism evidence="15 16">
    <name type="scientific">Cladorrhinum samala</name>
    <dbReference type="NCBI Taxonomy" id="585594"/>
    <lineage>
        <taxon>Eukaryota</taxon>
        <taxon>Fungi</taxon>
        <taxon>Dikarya</taxon>
        <taxon>Ascomycota</taxon>
        <taxon>Pezizomycotina</taxon>
        <taxon>Sordariomycetes</taxon>
        <taxon>Sordariomycetidae</taxon>
        <taxon>Sordariales</taxon>
        <taxon>Podosporaceae</taxon>
        <taxon>Cladorrhinum</taxon>
    </lineage>
</organism>
<keyword evidence="9" id="KW-0735">Signal-anchor</keyword>
<keyword evidence="10" id="KW-1133">Transmembrane helix</keyword>
<feature type="compositionally biased region" description="Basic and acidic residues" evidence="12">
    <location>
        <begin position="470"/>
        <end position="487"/>
    </location>
</feature>
<protein>
    <recommendedName>
        <fullName evidence="4">N-acetylgalactosaminide beta-1,3-galactosyltransferase</fullName>
        <ecNumber evidence="4">2.4.1.122</ecNumber>
    </recommendedName>
</protein>
<evidence type="ECO:0000313" key="16">
    <source>
        <dbReference type="Proteomes" id="UP001321749"/>
    </source>
</evidence>
<dbReference type="Pfam" id="PF00024">
    <property type="entry name" value="PAN_1"/>
    <property type="match status" value="1"/>
</dbReference>
<evidence type="ECO:0000256" key="9">
    <source>
        <dbReference type="ARBA" id="ARBA00022968"/>
    </source>
</evidence>
<keyword evidence="8" id="KW-0547">Nucleotide-binding</keyword>
<evidence type="ECO:0000256" key="11">
    <source>
        <dbReference type="ARBA" id="ARBA00023136"/>
    </source>
</evidence>
<comment type="pathway">
    <text evidence="2">Protein modification; protein glycosylation.</text>
</comment>
<dbReference type="InterPro" id="IPR003609">
    <property type="entry name" value="Pan_app"/>
</dbReference>
<evidence type="ECO:0000313" key="15">
    <source>
        <dbReference type="EMBL" id="KAK4464356.1"/>
    </source>
</evidence>
<sequence length="534" mass="61317">MSRMLSPVAGGLSQLGLNRRFARIVTVVSAVSVTLLLLSWSRQDPDSQPGWPPALLIGKARQQGPPAFYPFETTSAFFPVAYDDVNNKTTEELCASFPHHLTQRIQPVLKMGHGENPKMIDAQFRSVSACFGIDELLIFSDLQQVVHGRNVIDILANLPQAYRDNDAEGNPNTNFANYEKLTELSRANKLTVDNDPARGKNGWRLDKYKFLAEVERAWQMRPGRDFYVFYESDTYVSWDNMFRFLSTLDPSAPWYMGSPSPGRRDEKKKVDTWFANGGPGFVLSRGAMEKLFARRTSPDGHFIDPPFAIKWHELVRDDPCGDSVLGWALWKAGVPLSGFFPLFNTYAAHTIPFTDRMWCQPFLTMHKLKVEHMEAFWRWESRTRKLGRPLLYSDVFELLSPAKPDVRHDWENPVWDRLAHGRDTYVETLEACRQACQDSDSCLQYHWQGKDTKKCVLMPYITLGSGKAPETNEKKVPDQQKDPKTQIEGEEQFRVVKEDLTFTSGWMKSRIDRWRVDHVCGSPEWVPPSIERHF</sequence>
<evidence type="ECO:0000256" key="7">
    <source>
        <dbReference type="ARBA" id="ARBA00022692"/>
    </source>
</evidence>
<evidence type="ECO:0000256" key="10">
    <source>
        <dbReference type="ARBA" id="ARBA00022989"/>
    </source>
</evidence>
<proteinExistence type="inferred from homology"/>
<feature type="region of interest" description="Disordered" evidence="12">
    <location>
        <begin position="467"/>
        <end position="487"/>
    </location>
</feature>